<keyword evidence="4" id="KW-0460">Magnesium</keyword>
<dbReference type="Gene3D" id="1.50.10.160">
    <property type="match status" value="1"/>
</dbReference>
<comment type="cofactor">
    <cofactor evidence="1">
        <name>Mg(2+)</name>
        <dbReference type="ChEBI" id="CHEBI:18420"/>
    </cofactor>
</comment>
<keyword evidence="5" id="KW-0413">Isomerase</keyword>
<reference evidence="7" key="1">
    <citation type="journal article" date="2021" name="Nat. Commun.">
        <title>Genetic determinants of endophytism in the Arabidopsis root mycobiome.</title>
        <authorList>
            <person name="Mesny F."/>
            <person name="Miyauchi S."/>
            <person name="Thiergart T."/>
            <person name="Pickel B."/>
            <person name="Atanasova L."/>
            <person name="Karlsson M."/>
            <person name="Huettel B."/>
            <person name="Barry K.W."/>
            <person name="Haridas S."/>
            <person name="Chen C."/>
            <person name="Bauer D."/>
            <person name="Andreopoulos W."/>
            <person name="Pangilinan J."/>
            <person name="LaButti K."/>
            <person name="Riley R."/>
            <person name="Lipzen A."/>
            <person name="Clum A."/>
            <person name="Drula E."/>
            <person name="Henrissat B."/>
            <person name="Kohler A."/>
            <person name="Grigoriev I.V."/>
            <person name="Martin F.M."/>
            <person name="Hacquard S."/>
        </authorList>
    </citation>
    <scope>NUCLEOTIDE SEQUENCE</scope>
    <source>
        <strain evidence="7">MPI-CAGE-CH-0235</strain>
    </source>
</reference>
<dbReference type="Proteomes" id="UP000813444">
    <property type="component" value="Unassembled WGS sequence"/>
</dbReference>
<evidence type="ECO:0000313" key="8">
    <source>
        <dbReference type="Proteomes" id="UP000813444"/>
    </source>
</evidence>
<dbReference type="PANTHER" id="PTHR31739:SF25">
    <property type="entry name" value="(E,E)-GERANYLLINALOOL SYNTHASE"/>
    <property type="match status" value="1"/>
</dbReference>
<dbReference type="EMBL" id="JAGPNK010000021">
    <property type="protein sequence ID" value="KAH7304690.1"/>
    <property type="molecule type" value="Genomic_DNA"/>
</dbReference>
<dbReference type="InterPro" id="IPR008930">
    <property type="entry name" value="Terpenoid_cyclase/PrenylTrfase"/>
</dbReference>
<evidence type="ECO:0000256" key="3">
    <source>
        <dbReference type="ARBA" id="ARBA00022723"/>
    </source>
</evidence>
<dbReference type="InterPro" id="IPR017057">
    <property type="entry name" value="Ent-kaurene_synthase_fun"/>
</dbReference>
<evidence type="ECO:0000256" key="1">
    <source>
        <dbReference type="ARBA" id="ARBA00001946"/>
    </source>
</evidence>
<evidence type="ECO:0000256" key="2">
    <source>
        <dbReference type="ARBA" id="ARBA00006333"/>
    </source>
</evidence>
<dbReference type="GO" id="GO:0016853">
    <property type="term" value="F:isomerase activity"/>
    <property type="evidence" value="ECO:0007669"/>
    <property type="project" value="UniProtKB-KW"/>
</dbReference>
<dbReference type="Gene3D" id="1.50.10.20">
    <property type="match status" value="1"/>
</dbReference>
<evidence type="ECO:0000313" key="7">
    <source>
        <dbReference type="EMBL" id="KAH7304690.1"/>
    </source>
</evidence>
<proteinExistence type="inferred from homology"/>
<keyword evidence="8" id="KW-1185">Reference proteome</keyword>
<organism evidence="7 8">
    <name type="scientific">Stachybotrys elegans</name>
    <dbReference type="NCBI Taxonomy" id="80388"/>
    <lineage>
        <taxon>Eukaryota</taxon>
        <taxon>Fungi</taxon>
        <taxon>Dikarya</taxon>
        <taxon>Ascomycota</taxon>
        <taxon>Pezizomycotina</taxon>
        <taxon>Sordariomycetes</taxon>
        <taxon>Hypocreomycetidae</taxon>
        <taxon>Hypocreales</taxon>
        <taxon>Stachybotryaceae</taxon>
        <taxon>Stachybotrys</taxon>
    </lineage>
</organism>
<dbReference type="PIRSF" id="PIRSF036498">
    <property type="entry name" value="Ent-kaurene_synthase_fungi"/>
    <property type="match status" value="1"/>
</dbReference>
<dbReference type="GO" id="GO:0000287">
    <property type="term" value="F:magnesium ion binding"/>
    <property type="evidence" value="ECO:0007669"/>
    <property type="project" value="TreeGrafter"/>
</dbReference>
<dbReference type="SUPFAM" id="SSF48239">
    <property type="entry name" value="Terpenoid cyclases/Protein prenyltransferases"/>
    <property type="match status" value="1"/>
</dbReference>
<evidence type="ECO:0000256" key="6">
    <source>
        <dbReference type="ARBA" id="ARBA00023239"/>
    </source>
</evidence>
<dbReference type="OrthoDB" id="2343925at2759"/>
<keyword evidence="3" id="KW-0479">Metal-binding</keyword>
<accession>A0A8K0SI24</accession>
<dbReference type="InterPro" id="IPR050148">
    <property type="entry name" value="Terpene_synthase-like"/>
</dbReference>
<evidence type="ECO:0000256" key="5">
    <source>
        <dbReference type="ARBA" id="ARBA00023235"/>
    </source>
</evidence>
<comment type="caution">
    <text evidence="7">The sequence shown here is derived from an EMBL/GenBank/DDBJ whole genome shotgun (WGS) entry which is preliminary data.</text>
</comment>
<dbReference type="GO" id="GO:0016102">
    <property type="term" value="P:diterpenoid biosynthetic process"/>
    <property type="evidence" value="ECO:0007669"/>
    <property type="project" value="TreeGrafter"/>
</dbReference>
<protein>
    <submittedName>
        <fullName evidence="7">Aphidicolan-16beta-ol synthase</fullName>
    </submittedName>
</protein>
<sequence>MGSYPTAKSDLLLQEATQMIKGAVGAYDDKYGYGTMSCAIYDTAWVSMVTKPIDGQQQWLFPECFRYVLDHQLPDGSWGVNRKAQIDGILNTSAGLLALARHRSAPASERQTQPMDCDLEDRIIRARSSLQAQLMEWDVSKTDHVGFEMIVPAMLQYLDREGFTFDFPSKAPLMGVYSAKMARFKPEFLYSPVRITAVHSLESFIGTIDFDRVAHHKVNGSMLGSPSSTAAYLMHVSQWDDEAEAYLAHVVKTAAGHGSGGVPSAYPSTYFEYSWASRFSPADLPSSEVSQMQNCLARAIEDEKGVIGFAPFFDPDVDDTAKTIYSLGMLGHHVDVQRMLEVFETPTHFRTYPGERDASCSANTNALVALLAQRDVRMYSSQIAKTVRFLAEFWWNADSKIKDKWNTSHLYPTMLLVEALVDLLDKVDKRELDDSILDDTTWSKVYIAIFQACLRALLDQQEDGSWDQSIEESSFAVLILCEARRLFQFFHLRPTIDAAIQRAVDAMTAMTAISSPEDSGAWDHLWIEKVSYTTPLVTKSYTLAALKAAGTPVPKDASMVGISLARLMAKGGSPESAMKQVKLLKKTPLFSEMPEWALSASMLEAKFYEPMLRANRSSIFPRKNMSEDKYFEMIPFTWTACNNRTRTYPSAAFLYEMMTISFLNFQADEYMESVAGPAFDGQLNELHQVIANVMDKAKASLGSDASAMDVAPKSTGEAGYTEEQQEVFTVLSKFAHHVLHADAIVNASLWDRKLVAQELHIFLDAHVQQIRDNQGFKAFLQDREEQKEPADVWGETPETFFRWVRSTSADHTSCPYSFSFVACLLGATMTPRTSPKQTLGTDCFPTPREKYLAAATCRHLATMCRIYNDLGSVARDRDEANVNSADFAEFSGVGGAEERKRVLYQIADYERDCFRDAFDRLSNATTSSTQEQKQIKGAEAAALGERRMKIWGMFCDVTDLYGQIYVIKDIASRVQITA</sequence>
<dbReference type="AlphaFoldDB" id="A0A8K0SI24"/>
<dbReference type="PANTHER" id="PTHR31739">
    <property type="entry name" value="ENT-COPALYL DIPHOSPHATE SYNTHASE, CHLOROPLASTIC"/>
    <property type="match status" value="1"/>
</dbReference>
<evidence type="ECO:0000256" key="4">
    <source>
        <dbReference type="ARBA" id="ARBA00022842"/>
    </source>
</evidence>
<gene>
    <name evidence="7" type="ORF">B0I35DRAFT_414269</name>
</gene>
<name>A0A8K0SI24_9HYPO</name>
<comment type="similarity">
    <text evidence="2">Belongs to the terpene synthase family.</text>
</comment>
<keyword evidence="6" id="KW-0456">Lyase</keyword>
<dbReference type="GO" id="GO:0010333">
    <property type="term" value="F:terpene synthase activity"/>
    <property type="evidence" value="ECO:0007669"/>
    <property type="project" value="InterPro"/>
</dbReference>